<dbReference type="InterPro" id="IPR017972">
    <property type="entry name" value="Cyt_P450_CS"/>
</dbReference>
<dbReference type="PANTHER" id="PTHR24286">
    <property type="entry name" value="CYTOCHROME P450 26"/>
    <property type="match status" value="1"/>
</dbReference>
<keyword evidence="4" id="KW-0472">Membrane</keyword>
<evidence type="ECO:0008006" key="11">
    <source>
        <dbReference type="Google" id="ProtNLM"/>
    </source>
</evidence>
<feature type="non-terminal residue" evidence="9">
    <location>
        <position position="1"/>
    </location>
</feature>
<name>S8DJ86_9LAMI</name>
<evidence type="ECO:0000256" key="4">
    <source>
        <dbReference type="ARBA" id="ARBA00022989"/>
    </source>
</evidence>
<keyword evidence="6 7" id="KW-0408">Iron</keyword>
<dbReference type="PROSITE" id="PS00086">
    <property type="entry name" value="CYTOCHROME_P450"/>
    <property type="match status" value="1"/>
</dbReference>
<dbReference type="AlphaFoldDB" id="S8DJ86"/>
<dbReference type="PRINTS" id="PR00385">
    <property type="entry name" value="P450"/>
</dbReference>
<dbReference type="InterPro" id="IPR001128">
    <property type="entry name" value="Cyt_P450"/>
</dbReference>
<evidence type="ECO:0000256" key="1">
    <source>
        <dbReference type="ARBA" id="ARBA00004167"/>
    </source>
</evidence>
<dbReference type="GO" id="GO:0005506">
    <property type="term" value="F:iron ion binding"/>
    <property type="evidence" value="ECO:0007669"/>
    <property type="project" value="InterPro"/>
</dbReference>
<comment type="subcellular location">
    <subcellularLocation>
        <location evidence="1">Membrane</location>
        <topology evidence="1">Single-pass membrane protein</topology>
    </subcellularLocation>
</comment>
<keyword evidence="7 8" id="KW-0349">Heme</keyword>
<evidence type="ECO:0000256" key="8">
    <source>
        <dbReference type="RuleBase" id="RU000461"/>
    </source>
</evidence>
<dbReference type="GO" id="GO:0016125">
    <property type="term" value="P:sterol metabolic process"/>
    <property type="evidence" value="ECO:0007669"/>
    <property type="project" value="TreeGrafter"/>
</dbReference>
<evidence type="ECO:0000256" key="7">
    <source>
        <dbReference type="PIRSR" id="PIRSR602401-1"/>
    </source>
</evidence>
<sequence length="298" mass="34261">QITFEILVKVLLSIDPGREMDALKRDFEEYIKGLICLPINLPGTRLHKSLKAKKGLLRAVNRIVESRKKGQTTTSDEEGRSEDLLDVLLRDGDREMESVSGNIIEMMIPGEETMPTAITLAVKFLTDNPLALACLLEENMELKRRKDDSKEEYSWTDYLSLRFTQNVISETLRLGNIINAVWRKSLKDVEFKGYFIPQGWCVLASFSSVHMDDENYENPYEFNPWRWKDSGACISSNTFTPFGGGQRLCPGMELSRLEIAIFLHRLITKFRWVAEEDEIIYFPTVRMKSKLPITVIPL</sequence>
<accession>S8DJ86</accession>
<reference evidence="9 10" key="1">
    <citation type="journal article" date="2013" name="BMC Genomics">
        <title>The miniature genome of a carnivorous plant Genlisea aurea contains a low number of genes and short non-coding sequences.</title>
        <authorList>
            <person name="Leushkin E.V."/>
            <person name="Sutormin R.A."/>
            <person name="Nabieva E.R."/>
            <person name="Penin A.A."/>
            <person name="Kondrashov A.S."/>
            <person name="Logacheva M.D."/>
        </authorList>
    </citation>
    <scope>NUCLEOTIDE SEQUENCE [LARGE SCALE GENOMIC DNA]</scope>
</reference>
<comment type="cofactor">
    <cofactor evidence="7">
        <name>heme</name>
        <dbReference type="ChEBI" id="CHEBI:30413"/>
    </cofactor>
</comment>
<dbReference type="SUPFAM" id="SSF48264">
    <property type="entry name" value="Cytochrome P450"/>
    <property type="match status" value="1"/>
</dbReference>
<dbReference type="GO" id="GO:0016020">
    <property type="term" value="C:membrane"/>
    <property type="evidence" value="ECO:0007669"/>
    <property type="project" value="UniProtKB-SubCell"/>
</dbReference>
<dbReference type="GO" id="GO:0020037">
    <property type="term" value="F:heme binding"/>
    <property type="evidence" value="ECO:0007669"/>
    <property type="project" value="InterPro"/>
</dbReference>
<dbReference type="Gene3D" id="1.10.630.10">
    <property type="entry name" value="Cytochrome P450"/>
    <property type="match status" value="1"/>
</dbReference>
<protein>
    <recommendedName>
        <fullName evidence="11">3-epi-6-deoxocathasterone 23-monooxygenase</fullName>
    </recommendedName>
</protein>
<dbReference type="GO" id="GO:0016132">
    <property type="term" value="P:brassinosteroid biosynthetic process"/>
    <property type="evidence" value="ECO:0007669"/>
    <property type="project" value="TreeGrafter"/>
</dbReference>
<dbReference type="InterPro" id="IPR036396">
    <property type="entry name" value="Cyt_P450_sf"/>
</dbReference>
<keyword evidence="8" id="KW-0503">Monooxygenase</keyword>
<evidence type="ECO:0000256" key="6">
    <source>
        <dbReference type="ARBA" id="ARBA00023004"/>
    </source>
</evidence>
<dbReference type="Pfam" id="PF00067">
    <property type="entry name" value="p450"/>
    <property type="match status" value="1"/>
</dbReference>
<keyword evidence="2" id="KW-0812">Transmembrane</keyword>
<feature type="non-terminal residue" evidence="9">
    <location>
        <position position="298"/>
    </location>
</feature>
<gene>
    <name evidence="9" type="ORF">M569_15253</name>
</gene>
<dbReference type="EMBL" id="AUSU01008274">
    <property type="protein sequence ID" value="EPS59552.1"/>
    <property type="molecule type" value="Genomic_DNA"/>
</dbReference>
<keyword evidence="10" id="KW-1185">Reference proteome</keyword>
<keyword evidence="4" id="KW-1133">Transmembrane helix</keyword>
<keyword evidence="5 8" id="KW-0560">Oxidoreductase</keyword>
<dbReference type="GO" id="GO:0016709">
    <property type="term" value="F:oxidoreductase activity, acting on paired donors, with incorporation or reduction of molecular oxygen, NAD(P)H as one donor, and incorporation of one atom of oxygen"/>
    <property type="evidence" value="ECO:0007669"/>
    <property type="project" value="TreeGrafter"/>
</dbReference>
<evidence type="ECO:0000256" key="5">
    <source>
        <dbReference type="ARBA" id="ARBA00023002"/>
    </source>
</evidence>
<dbReference type="PRINTS" id="PR00463">
    <property type="entry name" value="EP450I"/>
</dbReference>
<dbReference type="OrthoDB" id="3945418at2759"/>
<comment type="caution">
    <text evidence="9">The sequence shown here is derived from an EMBL/GenBank/DDBJ whole genome shotgun (WGS) entry which is preliminary data.</text>
</comment>
<feature type="binding site" description="axial binding residue" evidence="7">
    <location>
        <position position="249"/>
    </location>
    <ligand>
        <name>heme</name>
        <dbReference type="ChEBI" id="CHEBI:30413"/>
    </ligand>
    <ligandPart>
        <name>Fe</name>
        <dbReference type="ChEBI" id="CHEBI:18248"/>
    </ligandPart>
</feature>
<evidence type="ECO:0000313" key="9">
    <source>
        <dbReference type="EMBL" id="EPS59552.1"/>
    </source>
</evidence>
<evidence type="ECO:0000313" key="10">
    <source>
        <dbReference type="Proteomes" id="UP000015453"/>
    </source>
</evidence>
<evidence type="ECO:0000256" key="2">
    <source>
        <dbReference type="ARBA" id="ARBA00022692"/>
    </source>
</evidence>
<dbReference type="GO" id="GO:0010268">
    <property type="term" value="P:brassinosteroid homeostasis"/>
    <property type="evidence" value="ECO:0007669"/>
    <property type="project" value="TreeGrafter"/>
</dbReference>
<comment type="similarity">
    <text evidence="8">Belongs to the cytochrome P450 family.</text>
</comment>
<keyword evidence="3 7" id="KW-0479">Metal-binding</keyword>
<proteinExistence type="inferred from homology"/>
<dbReference type="Proteomes" id="UP000015453">
    <property type="component" value="Unassembled WGS sequence"/>
</dbReference>
<dbReference type="InterPro" id="IPR002401">
    <property type="entry name" value="Cyt_P450_E_grp-I"/>
</dbReference>
<evidence type="ECO:0000256" key="3">
    <source>
        <dbReference type="ARBA" id="ARBA00022723"/>
    </source>
</evidence>
<dbReference type="PANTHER" id="PTHR24286:SF254">
    <property type="entry name" value="3-EPI-6-DEOXOCATHASTERONE 23-MONOOXYGENASE CYP90C1"/>
    <property type="match status" value="1"/>
</dbReference>
<organism evidence="9 10">
    <name type="scientific">Genlisea aurea</name>
    <dbReference type="NCBI Taxonomy" id="192259"/>
    <lineage>
        <taxon>Eukaryota</taxon>
        <taxon>Viridiplantae</taxon>
        <taxon>Streptophyta</taxon>
        <taxon>Embryophyta</taxon>
        <taxon>Tracheophyta</taxon>
        <taxon>Spermatophyta</taxon>
        <taxon>Magnoliopsida</taxon>
        <taxon>eudicotyledons</taxon>
        <taxon>Gunneridae</taxon>
        <taxon>Pentapetalae</taxon>
        <taxon>asterids</taxon>
        <taxon>lamiids</taxon>
        <taxon>Lamiales</taxon>
        <taxon>Lentibulariaceae</taxon>
        <taxon>Genlisea</taxon>
    </lineage>
</organism>